<dbReference type="SUPFAM" id="SSF50370">
    <property type="entry name" value="Ricin B-like lectins"/>
    <property type="match status" value="1"/>
</dbReference>
<gene>
    <name evidence="2" type="ORF">BN946_scf184697.g14</name>
</gene>
<evidence type="ECO:0000256" key="1">
    <source>
        <dbReference type="SAM" id="MobiDB-lite"/>
    </source>
</evidence>
<dbReference type="OrthoDB" id="2131701at2759"/>
<accession>A0A060S5M8</accession>
<dbReference type="InterPro" id="IPR035992">
    <property type="entry name" value="Ricin_B-like_lectins"/>
</dbReference>
<evidence type="ECO:0000313" key="3">
    <source>
        <dbReference type="Proteomes" id="UP000029665"/>
    </source>
</evidence>
<dbReference type="CDD" id="cd23422">
    <property type="entry name" value="beta-trefoil_Ricin_MPL_CNL"/>
    <property type="match status" value="1"/>
</dbReference>
<proteinExistence type="predicted"/>
<keyword evidence="3" id="KW-1185">Reference proteome</keyword>
<dbReference type="Proteomes" id="UP000029665">
    <property type="component" value="Unassembled WGS sequence"/>
</dbReference>
<dbReference type="HOGENOM" id="CLU_119132_0_0_1"/>
<dbReference type="OMA" id="NQKWVAE"/>
<sequence length="150" mass="16533">MYSNTRDRKPESSATPESGHTYKMSHARTRTVLDLSMKDWQSIKSAPWDASDNQKWVAERAESGNGWTLRNVATGLFLGIDGVPRPNAPVIATRQETTWDLQPGREPSSLVLVVTGTRLIVQLAEIARSGASVKLGELRDGSGDWRLEKG</sequence>
<dbReference type="AlphaFoldDB" id="A0A060S5M8"/>
<evidence type="ECO:0000313" key="2">
    <source>
        <dbReference type="EMBL" id="CDO69742.1"/>
    </source>
</evidence>
<name>A0A060S5M8_PYCCI</name>
<reference evidence="2" key="1">
    <citation type="submission" date="2014-01" db="EMBL/GenBank/DDBJ databases">
        <title>The genome of the white-rot fungus Pycnoporus cinnabarinus: a basidiomycete model with a versatile arsenal for lignocellulosic biomass breakdown.</title>
        <authorList>
            <person name="Levasseur A."/>
            <person name="Lomascolo A."/>
            <person name="Ruiz-Duenas F.J."/>
            <person name="Uzan E."/>
            <person name="Piumi F."/>
            <person name="Kues U."/>
            <person name="Ram A.F.J."/>
            <person name="Murat C."/>
            <person name="Haon M."/>
            <person name="Benoit I."/>
            <person name="Arfi Y."/>
            <person name="Chevret D."/>
            <person name="Drula E."/>
            <person name="Kwon M.J."/>
            <person name="Gouret P."/>
            <person name="Lesage-Meessen L."/>
            <person name="Lombard V."/>
            <person name="Mariette J."/>
            <person name="Noirot C."/>
            <person name="Park J."/>
            <person name="Patyshakuliyeva A."/>
            <person name="Wieneger R.A.B."/>
            <person name="Wosten H.A.B."/>
            <person name="Martin F."/>
            <person name="Coutinho P.M."/>
            <person name="de Vries R."/>
            <person name="Martinez A.T."/>
            <person name="Klopp C."/>
            <person name="Pontarotti P."/>
            <person name="Henrissat B."/>
            <person name="Record E."/>
        </authorList>
    </citation>
    <scope>NUCLEOTIDE SEQUENCE [LARGE SCALE GENOMIC DNA]</scope>
    <source>
        <strain evidence="2">BRFM137</strain>
    </source>
</reference>
<feature type="compositionally biased region" description="Basic and acidic residues" evidence="1">
    <location>
        <begin position="1"/>
        <end position="11"/>
    </location>
</feature>
<feature type="region of interest" description="Disordered" evidence="1">
    <location>
        <begin position="1"/>
        <end position="25"/>
    </location>
</feature>
<dbReference type="Gene3D" id="2.80.10.50">
    <property type="match status" value="1"/>
</dbReference>
<dbReference type="EMBL" id="CCBP010000054">
    <property type="protein sequence ID" value="CDO69742.1"/>
    <property type="molecule type" value="Genomic_DNA"/>
</dbReference>
<protein>
    <submittedName>
        <fullName evidence="2">Carbohydrate-Binding Module Family 13 protein</fullName>
    </submittedName>
</protein>
<organism evidence="2 3">
    <name type="scientific">Pycnoporus cinnabarinus</name>
    <name type="common">Cinnabar-red polypore</name>
    <name type="synonym">Trametes cinnabarina</name>
    <dbReference type="NCBI Taxonomy" id="5643"/>
    <lineage>
        <taxon>Eukaryota</taxon>
        <taxon>Fungi</taxon>
        <taxon>Dikarya</taxon>
        <taxon>Basidiomycota</taxon>
        <taxon>Agaricomycotina</taxon>
        <taxon>Agaricomycetes</taxon>
        <taxon>Polyporales</taxon>
        <taxon>Polyporaceae</taxon>
        <taxon>Trametes</taxon>
    </lineage>
</organism>
<comment type="caution">
    <text evidence="2">The sequence shown here is derived from an EMBL/GenBank/DDBJ whole genome shotgun (WGS) entry which is preliminary data.</text>
</comment>